<keyword evidence="1" id="KW-0175">Coiled coil</keyword>
<proteinExistence type="predicted"/>
<dbReference type="EMBL" id="JAPFFF010000012">
    <property type="protein sequence ID" value="KAK8875480.1"/>
    <property type="molecule type" value="Genomic_DNA"/>
</dbReference>
<evidence type="ECO:0000313" key="3">
    <source>
        <dbReference type="Proteomes" id="UP001470230"/>
    </source>
</evidence>
<evidence type="ECO:0000313" key="2">
    <source>
        <dbReference type="EMBL" id="KAK8875480.1"/>
    </source>
</evidence>
<evidence type="ECO:0000256" key="1">
    <source>
        <dbReference type="SAM" id="Coils"/>
    </source>
</evidence>
<reference evidence="2 3" key="1">
    <citation type="submission" date="2024-04" db="EMBL/GenBank/DDBJ databases">
        <title>Tritrichomonas musculus Genome.</title>
        <authorList>
            <person name="Alves-Ferreira E."/>
            <person name="Grigg M."/>
            <person name="Lorenzi H."/>
            <person name="Galac M."/>
        </authorList>
    </citation>
    <scope>NUCLEOTIDE SEQUENCE [LARGE SCALE GENOMIC DNA]</scope>
    <source>
        <strain evidence="2 3">EAF2021</strain>
    </source>
</reference>
<feature type="coiled-coil region" evidence="1">
    <location>
        <begin position="366"/>
        <end position="421"/>
    </location>
</feature>
<feature type="coiled-coil region" evidence="1">
    <location>
        <begin position="166"/>
        <end position="236"/>
    </location>
</feature>
<comment type="caution">
    <text evidence="2">The sequence shown here is derived from an EMBL/GenBank/DDBJ whole genome shotgun (WGS) entry which is preliminary data.</text>
</comment>
<protein>
    <submittedName>
        <fullName evidence="2">Uncharacterized protein</fullName>
    </submittedName>
</protein>
<feature type="coiled-coil region" evidence="1">
    <location>
        <begin position="272"/>
        <end position="306"/>
    </location>
</feature>
<accession>A0ABR2JC93</accession>
<name>A0ABR2JC93_9EUKA</name>
<gene>
    <name evidence="2" type="ORF">M9Y10_005646</name>
</gene>
<keyword evidence="3" id="KW-1185">Reference proteome</keyword>
<sequence length="620" mass="72565">MDDPKNATKTALTTTKEEFTSEYQTISMMQESNAQIQMKINHIIQTENQQNQTIIKQENDRTETKNNLEIERENFLLETKQKNDQLAKDRLNLLNEMHQIDDKRLLLLQKADYNQHIIDNLKSQEEEYNRLETIYQNQYLQADSMIKSLLESNEKQSKDLLNKSMISKKDEKINQLKQSIQNLEQLLNETKEKRQLLLDKGQNLRKEIVNYRDVQMNKFLEKIDDESQNVKKYNNIAFQVQDKTDTINLKINMIKRQINEIDNQFIQVTQFINSQKDKISNKYDKINEIKQNASDTRQKAAESREKSTNILHNHSLLQKIQSDSKKVSAKFKTKCDELTNMYKTETKLNKMLPELLTASCEADASLAEIENALSQINQEIENQDFSSGNIEEQINHLQKDLLEVEEKLKKAKAEEAQLKLMINIDNSDDSISFNNFKRIKTEKEIQIKTKIKSVKKHILSILLQIKEQNLVLDRQRRSKDALLRIMRQNKSLYDSLKESHENNINPIFQMQSNGKAKKIENQIRNLQIRISTKKEVIKTMKNNLYAKSSLLIHTVHKSNRSDLASTNTMNCDPETKSLILKNHDKYCGIEHECTALNLLCKLESSKDYCIFCNKYNVPVV</sequence>
<dbReference type="Proteomes" id="UP001470230">
    <property type="component" value="Unassembled WGS sequence"/>
</dbReference>
<organism evidence="2 3">
    <name type="scientific">Tritrichomonas musculus</name>
    <dbReference type="NCBI Taxonomy" id="1915356"/>
    <lineage>
        <taxon>Eukaryota</taxon>
        <taxon>Metamonada</taxon>
        <taxon>Parabasalia</taxon>
        <taxon>Tritrichomonadida</taxon>
        <taxon>Tritrichomonadidae</taxon>
        <taxon>Tritrichomonas</taxon>
    </lineage>
</organism>
<feature type="coiled-coil region" evidence="1">
    <location>
        <begin position="54"/>
        <end position="141"/>
    </location>
</feature>
<feature type="coiled-coil region" evidence="1">
    <location>
        <begin position="516"/>
        <end position="543"/>
    </location>
</feature>